<dbReference type="AlphaFoldDB" id="A0A1I2N721"/>
<accession>A0A1I2N721</accession>
<dbReference type="Proteomes" id="UP000199116">
    <property type="component" value="Unassembled WGS sequence"/>
</dbReference>
<keyword evidence="1" id="KW-1133">Transmembrane helix</keyword>
<reference evidence="4" key="1">
    <citation type="submission" date="2016-10" db="EMBL/GenBank/DDBJ databases">
        <authorList>
            <person name="Varghese N."/>
            <person name="Submissions S."/>
        </authorList>
    </citation>
    <scope>NUCLEOTIDE SEQUENCE [LARGE SCALE GENOMIC DNA]</scope>
    <source>
        <strain evidence="4">DSM 23515</strain>
    </source>
</reference>
<keyword evidence="1" id="KW-0472">Membrane</keyword>
<dbReference type="Pfam" id="PF11127">
    <property type="entry name" value="YgaP-like_TM"/>
    <property type="match status" value="1"/>
</dbReference>
<dbReference type="Gene3D" id="6.10.140.1340">
    <property type="match status" value="1"/>
</dbReference>
<dbReference type="RefSeq" id="WP_093305349.1">
    <property type="nucleotide sequence ID" value="NZ_FOOH01000017.1"/>
</dbReference>
<keyword evidence="4" id="KW-1185">Reference proteome</keyword>
<evidence type="ECO:0000313" key="3">
    <source>
        <dbReference type="EMBL" id="SFF97161.1"/>
    </source>
</evidence>
<feature type="transmembrane region" description="Helical" evidence="1">
    <location>
        <begin position="5"/>
        <end position="24"/>
    </location>
</feature>
<evidence type="ECO:0000313" key="4">
    <source>
        <dbReference type="Proteomes" id="UP000199116"/>
    </source>
</evidence>
<evidence type="ECO:0000256" key="1">
    <source>
        <dbReference type="SAM" id="Phobius"/>
    </source>
</evidence>
<evidence type="ECO:0000259" key="2">
    <source>
        <dbReference type="Pfam" id="PF11127"/>
    </source>
</evidence>
<feature type="domain" description="Inner membrane protein YgaP-like transmembrane" evidence="2">
    <location>
        <begin position="2"/>
        <end position="55"/>
    </location>
</feature>
<dbReference type="EMBL" id="FOOH01000017">
    <property type="protein sequence ID" value="SFF97161.1"/>
    <property type="molecule type" value="Genomic_DNA"/>
</dbReference>
<protein>
    <recommendedName>
        <fullName evidence="2">Inner membrane protein YgaP-like transmembrane domain-containing protein</fullName>
    </recommendedName>
</protein>
<organism evidence="3 4">
    <name type="scientific">Salegentibacter agarivorans</name>
    <dbReference type="NCBI Taxonomy" id="345907"/>
    <lineage>
        <taxon>Bacteria</taxon>
        <taxon>Pseudomonadati</taxon>
        <taxon>Bacteroidota</taxon>
        <taxon>Flavobacteriia</taxon>
        <taxon>Flavobacteriales</taxon>
        <taxon>Flavobacteriaceae</taxon>
        <taxon>Salegentibacter</taxon>
    </lineage>
</organism>
<proteinExistence type="predicted"/>
<dbReference type="InterPro" id="IPR021309">
    <property type="entry name" value="YgaP-like_TM"/>
</dbReference>
<gene>
    <name evidence="3" type="ORF">SAMN04488033_11739</name>
</gene>
<sequence length="69" mass="7736">MKNRVVRGIAGTFVLGSLLLAVYVNINWLWFTAFVGANLLQSSLTHWCLMDKILERLGVTDEVKPGQKC</sequence>
<keyword evidence="1" id="KW-0812">Transmembrane</keyword>
<name>A0A1I2N721_9FLAO</name>